<keyword evidence="2" id="KW-0813">Transport</keyword>
<evidence type="ECO:0000259" key="8">
    <source>
        <dbReference type="PROSITE" id="PS51096"/>
    </source>
</evidence>
<evidence type="ECO:0000256" key="7">
    <source>
        <dbReference type="ARBA" id="ARBA00022777"/>
    </source>
</evidence>
<evidence type="ECO:0000256" key="1">
    <source>
        <dbReference type="ARBA" id="ARBA00004496"/>
    </source>
</evidence>
<dbReference type="Pfam" id="PF03610">
    <property type="entry name" value="EIIA-man"/>
    <property type="match status" value="1"/>
</dbReference>
<evidence type="ECO:0000256" key="6">
    <source>
        <dbReference type="ARBA" id="ARBA00022683"/>
    </source>
</evidence>
<name>A0A5K1IWZ2_9ACTN</name>
<dbReference type="RefSeq" id="WP_156063180.1">
    <property type="nucleotide sequence ID" value="NZ_CABWIH010000032.1"/>
</dbReference>
<dbReference type="PANTHER" id="PTHR33799:SF1">
    <property type="entry name" value="PTS SYSTEM MANNOSE-SPECIFIC EIIAB COMPONENT-RELATED"/>
    <property type="match status" value="1"/>
</dbReference>
<evidence type="ECO:0000313" key="10">
    <source>
        <dbReference type="Proteomes" id="UP000330807"/>
    </source>
</evidence>
<evidence type="ECO:0000256" key="4">
    <source>
        <dbReference type="ARBA" id="ARBA00022597"/>
    </source>
</evidence>
<proteinExistence type="predicted"/>
<dbReference type="GO" id="GO:0009401">
    <property type="term" value="P:phosphoenolpyruvate-dependent sugar phosphotransferase system"/>
    <property type="evidence" value="ECO:0007669"/>
    <property type="project" value="UniProtKB-KW"/>
</dbReference>
<dbReference type="InterPro" id="IPR033887">
    <property type="entry name" value="PTS_IIA_man"/>
</dbReference>
<evidence type="ECO:0000256" key="5">
    <source>
        <dbReference type="ARBA" id="ARBA00022679"/>
    </source>
</evidence>
<dbReference type="Gene3D" id="3.40.50.510">
    <property type="entry name" value="Phosphotransferase system, mannose-type IIA component"/>
    <property type="match status" value="1"/>
</dbReference>
<dbReference type="EC" id="2.7.1.191" evidence="9"/>
<accession>A0A5K1IWZ2</accession>
<organism evidence="9 10">
    <name type="scientific">Collinsella aerofaciens</name>
    <dbReference type="NCBI Taxonomy" id="74426"/>
    <lineage>
        <taxon>Bacteria</taxon>
        <taxon>Bacillati</taxon>
        <taxon>Actinomycetota</taxon>
        <taxon>Coriobacteriia</taxon>
        <taxon>Coriobacteriales</taxon>
        <taxon>Coriobacteriaceae</taxon>
        <taxon>Collinsella</taxon>
    </lineage>
</organism>
<reference evidence="9 10" key="1">
    <citation type="submission" date="2019-10" db="EMBL/GenBank/DDBJ databases">
        <authorList>
            <person name="Wolf R A."/>
        </authorList>
    </citation>
    <scope>NUCLEOTIDE SEQUENCE [LARGE SCALE GENOMIC DNA]</scope>
    <source>
        <strain evidence="9">Collinsella_aerofaciens_AK_138A</strain>
    </source>
</reference>
<dbReference type="GO" id="GO:0016020">
    <property type="term" value="C:membrane"/>
    <property type="evidence" value="ECO:0007669"/>
    <property type="project" value="InterPro"/>
</dbReference>
<dbReference type="InterPro" id="IPR051471">
    <property type="entry name" value="Bacterial_PTS_sugar_comp"/>
</dbReference>
<dbReference type="CDD" id="cd00006">
    <property type="entry name" value="PTS_IIA_man"/>
    <property type="match status" value="1"/>
</dbReference>
<keyword evidence="7" id="KW-0418">Kinase</keyword>
<evidence type="ECO:0000313" key="9">
    <source>
        <dbReference type="EMBL" id="VWL93381.1"/>
    </source>
</evidence>
<keyword evidence="5 9" id="KW-0808">Transferase</keyword>
<dbReference type="InterPro" id="IPR036662">
    <property type="entry name" value="PTS_EIIA_man-typ_sf"/>
</dbReference>
<feature type="domain" description="PTS EIIA type-4" evidence="8">
    <location>
        <begin position="2"/>
        <end position="125"/>
    </location>
</feature>
<keyword evidence="4" id="KW-0762">Sugar transport</keyword>
<dbReference type="Proteomes" id="UP000330807">
    <property type="component" value="Unassembled WGS sequence"/>
</dbReference>
<keyword evidence="3" id="KW-0963">Cytoplasm</keyword>
<dbReference type="InterPro" id="IPR004701">
    <property type="entry name" value="PTS_EIIA_man-typ"/>
</dbReference>
<dbReference type="SUPFAM" id="SSF53062">
    <property type="entry name" value="PTS system fructose IIA component-like"/>
    <property type="match status" value="1"/>
</dbReference>
<dbReference type="GO" id="GO:0005737">
    <property type="term" value="C:cytoplasm"/>
    <property type="evidence" value="ECO:0007669"/>
    <property type="project" value="UniProtKB-SubCell"/>
</dbReference>
<keyword evidence="6" id="KW-0598">Phosphotransferase system</keyword>
<evidence type="ECO:0000256" key="2">
    <source>
        <dbReference type="ARBA" id="ARBA00022448"/>
    </source>
</evidence>
<protein>
    <submittedName>
        <fullName evidence="9">PTS system mannose-specific EIIAB component</fullName>
        <ecNumber evidence="9">2.7.1.191</ecNumber>
    </submittedName>
</protein>
<dbReference type="GO" id="GO:0016301">
    <property type="term" value="F:kinase activity"/>
    <property type="evidence" value="ECO:0007669"/>
    <property type="project" value="UniProtKB-KW"/>
</dbReference>
<gene>
    <name evidence="9" type="primary">manX_4</name>
    <name evidence="9" type="ORF">LMKDKBCB_01522</name>
</gene>
<dbReference type="PANTHER" id="PTHR33799">
    <property type="entry name" value="PTS PERMEASE-RELATED-RELATED"/>
    <property type="match status" value="1"/>
</dbReference>
<dbReference type="PROSITE" id="PS51096">
    <property type="entry name" value="PTS_EIIA_TYPE_4"/>
    <property type="match status" value="1"/>
</dbReference>
<comment type="subcellular location">
    <subcellularLocation>
        <location evidence="1">Cytoplasm</location>
    </subcellularLocation>
</comment>
<sequence>MSFGIILATHAHVGEAMLEAAEMLAGKQERVRALSLTPDTTVSEFEDQLVCAYDELAATYDHVVALCDIYGGSPFNVISRVKLAGRELTAFTGVSLPVLIELLFSGNLTVDQVRTAVENAAANAVKEIVVELAEDSDDDVDLDL</sequence>
<dbReference type="EMBL" id="CABWIH010000032">
    <property type="protein sequence ID" value="VWL93381.1"/>
    <property type="molecule type" value="Genomic_DNA"/>
</dbReference>
<dbReference type="AlphaFoldDB" id="A0A5K1IWZ2"/>
<evidence type="ECO:0000256" key="3">
    <source>
        <dbReference type="ARBA" id="ARBA00022490"/>
    </source>
</evidence>